<organism evidence="8 9">
    <name type="scientific">Mesorhizobium marinum</name>
    <dbReference type="NCBI Taxonomy" id="3228790"/>
    <lineage>
        <taxon>Bacteria</taxon>
        <taxon>Pseudomonadati</taxon>
        <taxon>Pseudomonadota</taxon>
        <taxon>Alphaproteobacteria</taxon>
        <taxon>Hyphomicrobiales</taxon>
        <taxon>Phyllobacteriaceae</taxon>
        <taxon>Mesorhizobium</taxon>
    </lineage>
</organism>
<dbReference type="EMBL" id="JBFOCI010000007">
    <property type="protein sequence ID" value="MEW9808368.1"/>
    <property type="molecule type" value="Genomic_DNA"/>
</dbReference>
<accession>A0ABV3R6G7</accession>
<keyword evidence="2 6" id="KW-0732">Signal</keyword>
<evidence type="ECO:0000256" key="1">
    <source>
        <dbReference type="ARBA" id="ARBA00004442"/>
    </source>
</evidence>
<dbReference type="SUPFAM" id="SSF56925">
    <property type="entry name" value="OMPA-like"/>
    <property type="match status" value="1"/>
</dbReference>
<dbReference type="InterPro" id="IPR051692">
    <property type="entry name" value="OMP-like"/>
</dbReference>
<dbReference type="Gene3D" id="2.40.160.20">
    <property type="match status" value="1"/>
</dbReference>
<evidence type="ECO:0000256" key="2">
    <source>
        <dbReference type="ARBA" id="ARBA00022729"/>
    </source>
</evidence>
<dbReference type="InterPro" id="IPR011250">
    <property type="entry name" value="OMP/PagP_B-barrel"/>
</dbReference>
<dbReference type="Proteomes" id="UP001556196">
    <property type="component" value="Unassembled WGS sequence"/>
</dbReference>
<keyword evidence="3" id="KW-0472">Membrane</keyword>
<evidence type="ECO:0000313" key="8">
    <source>
        <dbReference type="EMBL" id="MEW9808368.1"/>
    </source>
</evidence>
<evidence type="ECO:0000256" key="5">
    <source>
        <dbReference type="ARBA" id="ARBA00038306"/>
    </source>
</evidence>
<reference evidence="8 9" key="1">
    <citation type="submission" date="2024-06" db="EMBL/GenBank/DDBJ databases">
        <authorList>
            <person name="Tuo L."/>
        </authorList>
    </citation>
    <scope>NUCLEOTIDE SEQUENCE [LARGE SCALE GENOMIC DNA]</scope>
    <source>
        <strain evidence="8 9">ZMM04-5</strain>
    </source>
</reference>
<evidence type="ECO:0000256" key="4">
    <source>
        <dbReference type="ARBA" id="ARBA00023237"/>
    </source>
</evidence>
<keyword evidence="9" id="KW-1185">Reference proteome</keyword>
<comment type="subcellular location">
    <subcellularLocation>
        <location evidence="1">Cell outer membrane</location>
    </subcellularLocation>
</comment>
<name>A0ABV3R6G7_9HYPH</name>
<comment type="caution">
    <text evidence="8">The sequence shown here is derived from an EMBL/GenBank/DDBJ whole genome shotgun (WGS) entry which is preliminary data.</text>
</comment>
<evidence type="ECO:0000256" key="3">
    <source>
        <dbReference type="ARBA" id="ARBA00023136"/>
    </source>
</evidence>
<comment type="similarity">
    <text evidence="5">Belongs to the Omp25/RopB family.</text>
</comment>
<protein>
    <submittedName>
        <fullName evidence="8">Outer membrane protein</fullName>
    </submittedName>
</protein>
<dbReference type="PANTHER" id="PTHR34001:SF3">
    <property type="entry name" value="BLL7405 PROTEIN"/>
    <property type="match status" value="1"/>
</dbReference>
<evidence type="ECO:0000313" key="9">
    <source>
        <dbReference type="Proteomes" id="UP001556196"/>
    </source>
</evidence>
<sequence length="231" mass="24539">MRNTLIVVALACTASVAHAADAVVYEPAEVISTPVFSWTGGYIGLQAGYLWGDSHMEFLSDGSYGNPDPHGWLGGVYVGYNYEMPSNVVLGIEADIAYADAEGDREGFGFSGIPAPPGDGLNMEVNWSGAVRGRLGYALDRLLPYIAGGVAFADVDSSNVLAPVTFNDSDTMVGWTVGIGGEYAFTDQLIGRVEYRYTDFGSSDLVLDSIDGAAEADLTTSDVRFGLAWKF</sequence>
<feature type="signal peptide" evidence="6">
    <location>
        <begin position="1"/>
        <end position="19"/>
    </location>
</feature>
<gene>
    <name evidence="8" type="ORF">ABUE31_20450</name>
</gene>
<feature type="chain" id="PRO_5046122158" evidence="6">
    <location>
        <begin position="20"/>
        <end position="231"/>
    </location>
</feature>
<dbReference type="InterPro" id="IPR027385">
    <property type="entry name" value="Beta-barrel_OMP"/>
</dbReference>
<proteinExistence type="inferred from homology"/>
<evidence type="ECO:0000259" key="7">
    <source>
        <dbReference type="Pfam" id="PF13505"/>
    </source>
</evidence>
<feature type="domain" description="Outer membrane protein beta-barrel" evidence="7">
    <location>
        <begin position="20"/>
        <end position="231"/>
    </location>
</feature>
<dbReference type="RefSeq" id="WP_367725585.1">
    <property type="nucleotide sequence ID" value="NZ_JBFOCI010000007.1"/>
</dbReference>
<dbReference type="Pfam" id="PF13505">
    <property type="entry name" value="OMP_b-brl"/>
    <property type="match status" value="1"/>
</dbReference>
<dbReference type="PANTHER" id="PTHR34001">
    <property type="entry name" value="BLL7405 PROTEIN"/>
    <property type="match status" value="1"/>
</dbReference>
<keyword evidence="4" id="KW-0998">Cell outer membrane</keyword>
<evidence type="ECO:0000256" key="6">
    <source>
        <dbReference type="SAM" id="SignalP"/>
    </source>
</evidence>